<sequence length="440" mass="49275">MIEQLAAMPEYEAYKDSGVEWLGEIPAHWELSKLGSCLKSVSAKNRPELPLLSITREKGVIPRNIEDQDENHNYIPDDLSNYKVLERGQFGMNKMKAWQGSYGVSDHTGIVSPAYFIFVFTKEIDSKFFHLAIRSRLYISYFGSASDGVRVGQWDLSKPRMKEIPFLIPSITEQTSIAAFLDCKTAQLDQAVAIKEKQIALLKERKQILIQNAVTRGLNPDAPMRDSGVEWIGEIPAHWKVKRLKFILESQGRIGFKGYTTSDLVDKNEGALTFGASHMDWDGNILLDNPVYISWKKYYESPEIMVSEGDILIVQRGSTCGKVALIDADYGPATINPSLVLLKNISENAKYVFFGIKVVLSGILNQVSQTAIPMLSQFQIDNIFITIPLLKEQVAIVAHIETESAKIDQAISIQQQQINKLKEYKATLINSAVTGKIKVA</sequence>
<dbReference type="GO" id="GO:0009307">
    <property type="term" value="P:DNA restriction-modification system"/>
    <property type="evidence" value="ECO:0007669"/>
    <property type="project" value="UniProtKB-KW"/>
</dbReference>
<dbReference type="SUPFAM" id="SSF116734">
    <property type="entry name" value="DNA methylase specificity domain"/>
    <property type="match status" value="2"/>
</dbReference>
<dbReference type="GO" id="GO:0003677">
    <property type="term" value="F:DNA binding"/>
    <property type="evidence" value="ECO:0007669"/>
    <property type="project" value="UniProtKB-KW"/>
</dbReference>
<dbReference type="RefSeq" id="WP_219821250.1">
    <property type="nucleotide sequence ID" value="NZ_PTIZ01000001.1"/>
</dbReference>
<dbReference type="InterPro" id="IPR044946">
    <property type="entry name" value="Restrct_endonuc_typeI_TRD_sf"/>
</dbReference>
<dbReference type="Gene3D" id="1.10.287.1120">
    <property type="entry name" value="Bipartite methylase S protein"/>
    <property type="match status" value="1"/>
</dbReference>
<organism evidence="5 6">
    <name type="scientific">Methylobacter tundripaludum</name>
    <dbReference type="NCBI Taxonomy" id="173365"/>
    <lineage>
        <taxon>Bacteria</taxon>
        <taxon>Pseudomonadati</taxon>
        <taxon>Pseudomonadota</taxon>
        <taxon>Gammaproteobacteria</taxon>
        <taxon>Methylococcales</taxon>
        <taxon>Methylococcaceae</taxon>
        <taxon>Methylobacter</taxon>
    </lineage>
</organism>
<protein>
    <submittedName>
        <fullName evidence="5">Type I restriction enzyme S subunit</fullName>
    </submittedName>
</protein>
<evidence type="ECO:0000259" key="4">
    <source>
        <dbReference type="Pfam" id="PF01420"/>
    </source>
</evidence>
<evidence type="ECO:0000313" key="5">
    <source>
        <dbReference type="EMBL" id="PPK78252.1"/>
    </source>
</evidence>
<reference evidence="5 6" key="1">
    <citation type="submission" date="2018-02" db="EMBL/GenBank/DDBJ databases">
        <title>Subsurface microbial communities from deep shales in Ohio and West Virginia, USA.</title>
        <authorList>
            <person name="Wrighton K."/>
        </authorList>
    </citation>
    <scope>NUCLEOTIDE SEQUENCE [LARGE SCALE GENOMIC DNA]</scope>
    <source>
        <strain evidence="5 6">OWC-DMM</strain>
    </source>
</reference>
<keyword evidence="2" id="KW-0680">Restriction system</keyword>
<name>A0A2S6HL77_9GAMM</name>
<dbReference type="AlphaFoldDB" id="A0A2S6HL77"/>
<dbReference type="Pfam" id="PF01420">
    <property type="entry name" value="Methylase_S"/>
    <property type="match status" value="1"/>
</dbReference>
<dbReference type="Gene3D" id="3.90.220.20">
    <property type="entry name" value="DNA methylase specificity domains"/>
    <property type="match status" value="2"/>
</dbReference>
<keyword evidence="3" id="KW-0238">DNA-binding</keyword>
<comment type="caution">
    <text evidence="5">The sequence shown here is derived from an EMBL/GenBank/DDBJ whole genome shotgun (WGS) entry which is preliminary data.</text>
</comment>
<dbReference type="PANTHER" id="PTHR43140">
    <property type="entry name" value="TYPE-1 RESTRICTION ENZYME ECOKI SPECIFICITY PROTEIN"/>
    <property type="match status" value="1"/>
</dbReference>
<dbReference type="EMBL" id="PTIZ01000001">
    <property type="protein sequence ID" value="PPK78252.1"/>
    <property type="molecule type" value="Genomic_DNA"/>
</dbReference>
<accession>A0A2S6HL77</accession>
<gene>
    <name evidence="5" type="ORF">B0F87_101634</name>
</gene>
<dbReference type="InterPro" id="IPR051212">
    <property type="entry name" value="Type-I_RE_S_subunit"/>
</dbReference>
<evidence type="ECO:0000256" key="2">
    <source>
        <dbReference type="ARBA" id="ARBA00022747"/>
    </source>
</evidence>
<evidence type="ECO:0000256" key="3">
    <source>
        <dbReference type="ARBA" id="ARBA00023125"/>
    </source>
</evidence>
<evidence type="ECO:0000256" key="1">
    <source>
        <dbReference type="ARBA" id="ARBA00010923"/>
    </source>
</evidence>
<feature type="domain" description="Type I restriction modification DNA specificity" evidence="4">
    <location>
        <begin position="304"/>
        <end position="422"/>
    </location>
</feature>
<evidence type="ECO:0000313" key="6">
    <source>
        <dbReference type="Proteomes" id="UP000240010"/>
    </source>
</evidence>
<dbReference type="PANTHER" id="PTHR43140:SF1">
    <property type="entry name" value="TYPE I RESTRICTION ENZYME ECOKI SPECIFICITY SUBUNIT"/>
    <property type="match status" value="1"/>
</dbReference>
<dbReference type="Proteomes" id="UP000240010">
    <property type="component" value="Unassembled WGS sequence"/>
</dbReference>
<comment type="similarity">
    <text evidence="1">Belongs to the type-I restriction system S methylase family.</text>
</comment>
<proteinExistence type="inferred from homology"/>
<dbReference type="InterPro" id="IPR000055">
    <property type="entry name" value="Restrct_endonuc_typeI_TRD"/>
</dbReference>